<protein>
    <recommendedName>
        <fullName evidence="4">Serpentine receptor class gamma</fullName>
    </recommendedName>
</protein>
<dbReference type="AlphaFoldDB" id="V2WRX5"/>
<keyword evidence="1" id="KW-1133">Transmembrane helix</keyword>
<feature type="transmembrane region" description="Helical" evidence="1">
    <location>
        <begin position="270"/>
        <end position="288"/>
    </location>
</feature>
<dbReference type="OrthoDB" id="3354175at2759"/>
<keyword evidence="3" id="KW-1185">Reference proteome</keyword>
<keyword evidence="1" id="KW-0472">Membrane</keyword>
<feature type="transmembrane region" description="Helical" evidence="1">
    <location>
        <begin position="20"/>
        <end position="47"/>
    </location>
</feature>
<feature type="transmembrane region" description="Helical" evidence="1">
    <location>
        <begin position="59"/>
        <end position="77"/>
    </location>
</feature>
<keyword evidence="1" id="KW-0812">Transmembrane</keyword>
<evidence type="ECO:0008006" key="4">
    <source>
        <dbReference type="Google" id="ProtNLM"/>
    </source>
</evidence>
<dbReference type="KEGG" id="mrr:Moror_15046"/>
<sequence>MSDIPEELAAYLTVKLTIVYPIASLSVVYFVYGFYALLFGTSIYMMCNRQRADGRNSRFYLSLTVALFVLVTIFVVVDTADMVRDTILRFNTVETGDYLPLVEYLNHDAAKTASYFLIITIPMLLNFTADCMLIHRCYLIWSSRRLLGLSLIVMAVSIIAIGIVGAVIFTVGVRNTSIKSNYSLTDLGNKINFANNVVTVVFNSLLTLLTAGRIWWIHRQVRSRGIHSTTDNPISSVTRILMESGLLYPISTIAALIVSNHFESIPVDLTPIPAFAAGIAPTLIIVRAQLGKNIESLQEAVPDIRFTSGTAPQEGFGSRSQAQVQSVVHFEDQN</sequence>
<dbReference type="Proteomes" id="UP000017559">
    <property type="component" value="Unassembled WGS sequence"/>
</dbReference>
<feature type="transmembrane region" description="Helical" evidence="1">
    <location>
        <begin position="193"/>
        <end position="216"/>
    </location>
</feature>
<evidence type="ECO:0000313" key="2">
    <source>
        <dbReference type="EMBL" id="ESK83286.1"/>
    </source>
</evidence>
<dbReference type="STRING" id="1381753.V2WRX5"/>
<name>V2WRX5_MONRO</name>
<feature type="transmembrane region" description="Helical" evidence="1">
    <location>
        <begin position="113"/>
        <end position="134"/>
    </location>
</feature>
<accession>V2WRX5</accession>
<evidence type="ECO:0000256" key="1">
    <source>
        <dbReference type="SAM" id="Phobius"/>
    </source>
</evidence>
<feature type="transmembrane region" description="Helical" evidence="1">
    <location>
        <begin position="146"/>
        <end position="173"/>
    </location>
</feature>
<organism evidence="2 3">
    <name type="scientific">Moniliophthora roreri (strain MCA 2997)</name>
    <name type="common">Cocoa frosty pod rot fungus</name>
    <name type="synonym">Crinipellis roreri</name>
    <dbReference type="NCBI Taxonomy" id="1381753"/>
    <lineage>
        <taxon>Eukaryota</taxon>
        <taxon>Fungi</taxon>
        <taxon>Dikarya</taxon>
        <taxon>Basidiomycota</taxon>
        <taxon>Agaricomycotina</taxon>
        <taxon>Agaricomycetes</taxon>
        <taxon>Agaricomycetidae</taxon>
        <taxon>Agaricales</taxon>
        <taxon>Marasmiineae</taxon>
        <taxon>Marasmiaceae</taxon>
        <taxon>Moniliophthora</taxon>
    </lineage>
</organism>
<dbReference type="HOGENOM" id="CLU_044614_2_0_1"/>
<evidence type="ECO:0000313" key="3">
    <source>
        <dbReference type="Proteomes" id="UP000017559"/>
    </source>
</evidence>
<gene>
    <name evidence="2" type="ORF">Moror_15046</name>
</gene>
<proteinExistence type="predicted"/>
<reference evidence="2 3" key="1">
    <citation type="journal article" date="2014" name="BMC Genomics">
        <title>Genome and secretome analysis of the hemibiotrophic fungal pathogen, Moniliophthora roreri, which causes frosty pod rot disease of cacao: mechanisms of the biotrophic and necrotrophic phases.</title>
        <authorList>
            <person name="Meinhardt L.W."/>
            <person name="Costa G.G.L."/>
            <person name="Thomazella D.P.T."/>
            <person name="Teixeira P.J.P.L."/>
            <person name="Carazzolle M.F."/>
            <person name="Schuster S.C."/>
            <person name="Carlson J.E."/>
            <person name="Guiltinan M.J."/>
            <person name="Mieczkowski P."/>
            <person name="Farmer A."/>
            <person name="Ramaraj T."/>
            <person name="Crozier J."/>
            <person name="Davis R.E."/>
            <person name="Shao J."/>
            <person name="Melnick R.L."/>
            <person name="Pereira G.A.G."/>
            <person name="Bailey B.A."/>
        </authorList>
    </citation>
    <scope>NUCLEOTIDE SEQUENCE [LARGE SCALE GENOMIC DNA]</scope>
    <source>
        <strain evidence="2 3">MCA 2997</strain>
    </source>
</reference>
<comment type="caution">
    <text evidence="2">The sequence shown here is derived from an EMBL/GenBank/DDBJ whole genome shotgun (WGS) entry which is preliminary data.</text>
</comment>
<dbReference type="EMBL" id="AWSO01001593">
    <property type="protein sequence ID" value="ESK83286.1"/>
    <property type="molecule type" value="Genomic_DNA"/>
</dbReference>
<feature type="transmembrane region" description="Helical" evidence="1">
    <location>
        <begin position="237"/>
        <end position="258"/>
    </location>
</feature>